<protein>
    <recommendedName>
        <fullName evidence="4">Nucleoside triphosphate pyrophosphatase</fullName>
        <ecNumber evidence="4">3.6.1.9</ecNumber>
    </recommendedName>
    <alternativeName>
        <fullName evidence="4">Nucleotide pyrophosphatase</fullName>
        <shortName evidence="4">Nucleotide PPase</shortName>
    </alternativeName>
</protein>
<comment type="cofactor">
    <cofactor evidence="1 4">
        <name>a divalent metal cation</name>
        <dbReference type="ChEBI" id="CHEBI:60240"/>
    </cofactor>
</comment>
<dbReference type="GO" id="GO:0009117">
    <property type="term" value="P:nucleotide metabolic process"/>
    <property type="evidence" value="ECO:0007669"/>
    <property type="project" value="UniProtKB-KW"/>
</dbReference>
<keyword evidence="6" id="KW-1185">Reference proteome</keyword>
<comment type="similarity">
    <text evidence="4">Belongs to the Maf family.</text>
</comment>
<dbReference type="PIRSF" id="PIRSF006305">
    <property type="entry name" value="Maf"/>
    <property type="match status" value="1"/>
</dbReference>
<gene>
    <name evidence="5" type="ORF">GCM10008179_24190</name>
</gene>
<keyword evidence="3 4" id="KW-0546">Nucleotide metabolism</keyword>
<comment type="function">
    <text evidence="4">Nucleoside triphosphate pyrophosphatase. May have a dual role in cell division arrest and in preventing the incorporation of modified nucleotides into cellular nucleic acids.</text>
</comment>
<dbReference type="SUPFAM" id="SSF52972">
    <property type="entry name" value="ITPase-like"/>
    <property type="match status" value="1"/>
</dbReference>
<dbReference type="Pfam" id="PF02545">
    <property type="entry name" value="Maf"/>
    <property type="match status" value="1"/>
</dbReference>
<evidence type="ECO:0000256" key="3">
    <source>
        <dbReference type="ARBA" id="ARBA00023080"/>
    </source>
</evidence>
<evidence type="ECO:0000256" key="4">
    <source>
        <dbReference type="HAMAP-Rule" id="MF_00528"/>
    </source>
</evidence>
<dbReference type="InterPro" id="IPR003697">
    <property type="entry name" value="Maf-like"/>
</dbReference>
<comment type="catalytic activity">
    <reaction evidence="4">
        <text>a 2'-deoxyribonucleoside 5'-triphosphate + H2O = a 2'-deoxyribonucleoside 5'-phosphate + diphosphate + H(+)</text>
        <dbReference type="Rhea" id="RHEA:44644"/>
        <dbReference type="ChEBI" id="CHEBI:15377"/>
        <dbReference type="ChEBI" id="CHEBI:15378"/>
        <dbReference type="ChEBI" id="CHEBI:33019"/>
        <dbReference type="ChEBI" id="CHEBI:61560"/>
        <dbReference type="ChEBI" id="CHEBI:65317"/>
        <dbReference type="EC" id="3.6.1.9"/>
    </reaction>
</comment>
<comment type="catalytic activity">
    <reaction evidence="4">
        <text>a ribonucleoside 5'-triphosphate + H2O = a ribonucleoside 5'-phosphate + diphosphate + H(+)</text>
        <dbReference type="Rhea" id="RHEA:23996"/>
        <dbReference type="ChEBI" id="CHEBI:15377"/>
        <dbReference type="ChEBI" id="CHEBI:15378"/>
        <dbReference type="ChEBI" id="CHEBI:33019"/>
        <dbReference type="ChEBI" id="CHEBI:58043"/>
        <dbReference type="ChEBI" id="CHEBI:61557"/>
        <dbReference type="EC" id="3.6.1.9"/>
    </reaction>
</comment>
<proteinExistence type="inferred from homology"/>
<sequence>MSLFWLEPRPLVLASKSAIRATILRDAGLDPEILPSAVDERVLEASLSPSEATPSGVAAALARAKAVDVSNRAPGRLVVGCDQTLSLDGERFTKPVDRNAGRSQLSRLSARTHMLASGVALARDGAALWTGVDEALLTMRPLSAEFIDRYLAAAGDGILASVGGYQYEGLGAHLFARVEGDTRTILGLPLLPLLKALRDLGAVAS</sequence>
<evidence type="ECO:0000313" key="6">
    <source>
        <dbReference type="Proteomes" id="UP001143372"/>
    </source>
</evidence>
<comment type="caution">
    <text evidence="5">The sequence shown here is derived from an EMBL/GenBank/DDBJ whole genome shotgun (WGS) entry which is preliminary data.</text>
</comment>
<dbReference type="RefSeq" id="WP_271168999.1">
    <property type="nucleotide sequence ID" value="NZ_BSFI01000008.1"/>
</dbReference>
<dbReference type="EC" id="3.6.1.9" evidence="4"/>
<reference evidence="5" key="2">
    <citation type="submission" date="2023-01" db="EMBL/GenBank/DDBJ databases">
        <authorList>
            <person name="Sun Q."/>
            <person name="Evtushenko L."/>
        </authorList>
    </citation>
    <scope>NUCLEOTIDE SEQUENCE</scope>
    <source>
        <strain evidence="5">VKM B-2347</strain>
    </source>
</reference>
<dbReference type="PANTHER" id="PTHR43213">
    <property type="entry name" value="BIFUNCTIONAL DTTP/UTP PYROPHOSPHATASE/METHYLTRANSFERASE PROTEIN-RELATED"/>
    <property type="match status" value="1"/>
</dbReference>
<dbReference type="GO" id="GO:0047429">
    <property type="term" value="F:nucleoside triphosphate diphosphatase activity"/>
    <property type="evidence" value="ECO:0007669"/>
    <property type="project" value="UniProtKB-EC"/>
</dbReference>
<organism evidence="5 6">
    <name type="scientific">Hansschlegelia plantiphila</name>
    <dbReference type="NCBI Taxonomy" id="374655"/>
    <lineage>
        <taxon>Bacteria</taxon>
        <taxon>Pseudomonadati</taxon>
        <taxon>Pseudomonadota</taxon>
        <taxon>Alphaproteobacteria</taxon>
        <taxon>Hyphomicrobiales</taxon>
        <taxon>Methylopilaceae</taxon>
        <taxon>Hansschlegelia</taxon>
    </lineage>
</organism>
<keyword evidence="4" id="KW-0963">Cytoplasm</keyword>
<evidence type="ECO:0000256" key="2">
    <source>
        <dbReference type="ARBA" id="ARBA00022801"/>
    </source>
</evidence>
<feature type="active site" description="Proton acceptor" evidence="4">
    <location>
        <position position="82"/>
    </location>
</feature>
<reference evidence="5" key="1">
    <citation type="journal article" date="2014" name="Int. J. Syst. Evol. Microbiol.">
        <title>Complete genome sequence of Corynebacterium casei LMG S-19264T (=DSM 44701T), isolated from a smear-ripened cheese.</title>
        <authorList>
            <consortium name="US DOE Joint Genome Institute (JGI-PGF)"/>
            <person name="Walter F."/>
            <person name="Albersmeier A."/>
            <person name="Kalinowski J."/>
            <person name="Ruckert C."/>
        </authorList>
    </citation>
    <scope>NUCLEOTIDE SEQUENCE</scope>
    <source>
        <strain evidence="5">VKM B-2347</strain>
    </source>
</reference>
<dbReference type="Proteomes" id="UP001143372">
    <property type="component" value="Unassembled WGS sequence"/>
</dbReference>
<keyword evidence="2 4" id="KW-0378">Hydrolase</keyword>
<dbReference type="HAMAP" id="MF_00528">
    <property type="entry name" value="Maf"/>
    <property type="match status" value="1"/>
</dbReference>
<dbReference type="EMBL" id="BSFI01000008">
    <property type="protein sequence ID" value="GLK68781.1"/>
    <property type="molecule type" value="Genomic_DNA"/>
</dbReference>
<name>A0A9W6J2V2_9HYPH</name>
<evidence type="ECO:0000313" key="5">
    <source>
        <dbReference type="EMBL" id="GLK68781.1"/>
    </source>
</evidence>
<evidence type="ECO:0000256" key="1">
    <source>
        <dbReference type="ARBA" id="ARBA00001968"/>
    </source>
</evidence>
<comment type="caution">
    <text evidence="4">Lacks conserved residue(s) required for the propagation of feature annotation.</text>
</comment>
<dbReference type="GO" id="GO:0005737">
    <property type="term" value="C:cytoplasm"/>
    <property type="evidence" value="ECO:0007669"/>
    <property type="project" value="UniProtKB-SubCell"/>
</dbReference>
<dbReference type="Gene3D" id="3.90.950.10">
    <property type="match status" value="1"/>
</dbReference>
<comment type="subcellular location">
    <subcellularLocation>
        <location evidence="4">Cytoplasm</location>
    </subcellularLocation>
</comment>
<dbReference type="PANTHER" id="PTHR43213:SF5">
    <property type="entry name" value="BIFUNCTIONAL DTTP_UTP PYROPHOSPHATASE_METHYLTRANSFERASE PROTEIN-RELATED"/>
    <property type="match status" value="1"/>
</dbReference>
<accession>A0A9W6J2V2</accession>
<dbReference type="InterPro" id="IPR029001">
    <property type="entry name" value="ITPase-like_fam"/>
</dbReference>
<dbReference type="AlphaFoldDB" id="A0A9W6J2V2"/>